<evidence type="ECO:0000256" key="4">
    <source>
        <dbReference type="ARBA" id="ARBA00022676"/>
    </source>
</evidence>
<organism evidence="14 15">
    <name type="scientific">Rhynchospora tenuis</name>
    <dbReference type="NCBI Taxonomy" id="198213"/>
    <lineage>
        <taxon>Eukaryota</taxon>
        <taxon>Viridiplantae</taxon>
        <taxon>Streptophyta</taxon>
        <taxon>Embryophyta</taxon>
        <taxon>Tracheophyta</taxon>
        <taxon>Spermatophyta</taxon>
        <taxon>Magnoliopsida</taxon>
        <taxon>Liliopsida</taxon>
        <taxon>Poales</taxon>
        <taxon>Cyperaceae</taxon>
        <taxon>Cyperoideae</taxon>
        <taxon>Rhynchosporeae</taxon>
        <taxon>Rhynchospora</taxon>
    </lineage>
</organism>
<comment type="similarity">
    <text evidence="3">Belongs to the glycosyltransferase GT106 family.</text>
</comment>
<comment type="pathway">
    <text evidence="2">Glycan metabolism.</text>
</comment>
<evidence type="ECO:0000256" key="10">
    <source>
        <dbReference type="ARBA" id="ARBA00023180"/>
    </source>
</evidence>
<dbReference type="PANTHER" id="PTHR31741">
    <property type="entry name" value="OS02G0726500 PROTEIN-RELATED"/>
    <property type="match status" value="1"/>
</dbReference>
<gene>
    <name evidence="14" type="ORF">LUZ61_019667</name>
</gene>
<dbReference type="Pfam" id="PF10250">
    <property type="entry name" value="O-FucT"/>
    <property type="match status" value="1"/>
</dbReference>
<keyword evidence="4" id="KW-0328">Glycosyltransferase</keyword>
<dbReference type="GO" id="GO:0005737">
    <property type="term" value="C:cytoplasm"/>
    <property type="evidence" value="ECO:0007669"/>
    <property type="project" value="TreeGrafter"/>
</dbReference>
<keyword evidence="9" id="KW-0472">Membrane</keyword>
<sequence length="343" mass="39891">MLLHLLVEEIGAATKGYLLVRANGGLNQMRLGISDMVAITKLMNVTLVIPFLDNSSYWRDPSEFKDIFDISIFMDALRDDIAIVEALPLQYAEIKPYEIEPKSFSDSFYYRSLSKIFEEHKVVKFMHTNSRLSNNNVPYSIQKLRCRANFEAFRFTPYIEELGRRIVNRLRIGGRPYIALHLRYEKDMLAFTGCDYNMTSAEAEELRSMRYSVPHWRYKKINGTERRMQGRCPMTPRETMLFLKAMGYPSTTNIYISSGKIYGAHGVNMLREVYSNIHTHFTLSTKEELKPLINYQNRLAAIDYVVSRDSDVFVYTHDGNMAKAVRGHRLFNGFLMTINPDRY</sequence>
<proteinExistence type="inferred from homology"/>
<evidence type="ECO:0000256" key="5">
    <source>
        <dbReference type="ARBA" id="ARBA00022679"/>
    </source>
</evidence>
<dbReference type="GO" id="GO:0016020">
    <property type="term" value="C:membrane"/>
    <property type="evidence" value="ECO:0007669"/>
    <property type="project" value="UniProtKB-SubCell"/>
</dbReference>
<comment type="caution">
    <text evidence="14">The sequence shown here is derived from an EMBL/GenBank/DDBJ whole genome shotgun (WGS) entry which is preliminary data.</text>
</comment>
<evidence type="ECO:0000256" key="2">
    <source>
        <dbReference type="ARBA" id="ARBA00004881"/>
    </source>
</evidence>
<evidence type="ECO:0000256" key="6">
    <source>
        <dbReference type="ARBA" id="ARBA00022692"/>
    </source>
</evidence>
<keyword evidence="11" id="KW-0294">Fucose metabolism</keyword>
<name>A0AAD5ZBR0_9POAL</name>
<evidence type="ECO:0000313" key="14">
    <source>
        <dbReference type="EMBL" id="KAJ3690503.1"/>
    </source>
</evidence>
<dbReference type="PIRSF" id="PIRSF009360">
    <property type="entry name" value="UCP009360"/>
    <property type="match status" value="1"/>
</dbReference>
<evidence type="ECO:0000313" key="15">
    <source>
        <dbReference type="Proteomes" id="UP001210211"/>
    </source>
</evidence>
<evidence type="ECO:0000256" key="3">
    <source>
        <dbReference type="ARBA" id="ARBA00007737"/>
    </source>
</evidence>
<dbReference type="AlphaFoldDB" id="A0AAD5ZBR0"/>
<dbReference type="CDD" id="cd11299">
    <property type="entry name" value="O-FucT_plant"/>
    <property type="match status" value="1"/>
</dbReference>
<evidence type="ECO:0000256" key="12">
    <source>
        <dbReference type="ARBA" id="ARBA00023277"/>
    </source>
</evidence>
<comment type="subcellular location">
    <subcellularLocation>
        <location evidence="1">Membrane</location>
        <topology evidence="1">Single-pass type II membrane protein</topology>
    </subcellularLocation>
</comment>
<dbReference type="EMBL" id="JAMRDG010000002">
    <property type="protein sequence ID" value="KAJ3690503.1"/>
    <property type="molecule type" value="Genomic_DNA"/>
</dbReference>
<evidence type="ECO:0000256" key="7">
    <source>
        <dbReference type="ARBA" id="ARBA00022968"/>
    </source>
</evidence>
<dbReference type="GO" id="GO:0016757">
    <property type="term" value="F:glycosyltransferase activity"/>
    <property type="evidence" value="ECO:0007669"/>
    <property type="project" value="UniProtKB-KW"/>
</dbReference>
<dbReference type="GO" id="GO:0006004">
    <property type="term" value="P:fucose metabolic process"/>
    <property type="evidence" value="ECO:0007669"/>
    <property type="project" value="UniProtKB-KW"/>
</dbReference>
<evidence type="ECO:0000256" key="11">
    <source>
        <dbReference type="ARBA" id="ARBA00023253"/>
    </source>
</evidence>
<evidence type="ECO:0000256" key="1">
    <source>
        <dbReference type="ARBA" id="ARBA00004606"/>
    </source>
</evidence>
<protein>
    <recommendedName>
        <fullName evidence="13">O-fucosyltransferase family protein</fullName>
    </recommendedName>
</protein>
<keyword evidence="5" id="KW-0808">Transferase</keyword>
<evidence type="ECO:0000256" key="13">
    <source>
        <dbReference type="ARBA" id="ARBA00030350"/>
    </source>
</evidence>
<keyword evidence="8" id="KW-1133">Transmembrane helix</keyword>
<evidence type="ECO:0000256" key="9">
    <source>
        <dbReference type="ARBA" id="ARBA00023136"/>
    </source>
</evidence>
<dbReference type="Proteomes" id="UP001210211">
    <property type="component" value="Unassembled WGS sequence"/>
</dbReference>
<accession>A0AAD5ZBR0</accession>
<dbReference type="InterPro" id="IPR019378">
    <property type="entry name" value="GDP-Fuc_O-FucTrfase"/>
</dbReference>
<evidence type="ECO:0000256" key="8">
    <source>
        <dbReference type="ARBA" id="ARBA00022989"/>
    </source>
</evidence>
<keyword evidence="10" id="KW-0325">Glycoprotein</keyword>
<dbReference type="InterPro" id="IPR024709">
    <property type="entry name" value="FucosylTrfase_pln"/>
</dbReference>
<dbReference type="PANTHER" id="PTHR31741:SF4">
    <property type="entry name" value="O-FUCOSYLTRANSFERASE 28"/>
    <property type="match status" value="1"/>
</dbReference>
<keyword evidence="12" id="KW-0119">Carbohydrate metabolism</keyword>
<keyword evidence="15" id="KW-1185">Reference proteome</keyword>
<keyword evidence="6" id="KW-0812">Transmembrane</keyword>
<reference evidence="14 15" key="1">
    <citation type="journal article" date="2022" name="Cell">
        <title>Repeat-based holocentromeres influence genome architecture and karyotype evolution.</title>
        <authorList>
            <person name="Hofstatter P.G."/>
            <person name="Thangavel G."/>
            <person name="Lux T."/>
            <person name="Neumann P."/>
            <person name="Vondrak T."/>
            <person name="Novak P."/>
            <person name="Zhang M."/>
            <person name="Costa L."/>
            <person name="Castellani M."/>
            <person name="Scott A."/>
            <person name="Toegelov H."/>
            <person name="Fuchs J."/>
            <person name="Mata-Sucre Y."/>
            <person name="Dias Y."/>
            <person name="Vanzela A.L.L."/>
            <person name="Huettel B."/>
            <person name="Almeida C.C.S."/>
            <person name="Simkova H."/>
            <person name="Souza G."/>
            <person name="Pedrosa-Harand A."/>
            <person name="Macas J."/>
            <person name="Mayer K.F.X."/>
            <person name="Houben A."/>
            <person name="Marques A."/>
        </authorList>
    </citation>
    <scope>NUCLEOTIDE SEQUENCE [LARGE SCALE GENOMIC DNA]</scope>
    <source>
        <strain evidence="14">RhyTen1mFocal</strain>
    </source>
</reference>
<keyword evidence="7" id="KW-0735">Signal-anchor</keyword>